<reference evidence="3" key="1">
    <citation type="thesis" date="2020" institute="ProQuest LLC" country="789 East Eisenhower Parkway, Ann Arbor, MI, USA">
        <title>Comparative Genomics and Chromosome Evolution.</title>
        <authorList>
            <person name="Mudd A.B."/>
        </authorList>
    </citation>
    <scope>NUCLEOTIDE SEQUENCE</scope>
    <source>
        <strain evidence="3">1538</strain>
        <tissue evidence="3">Blood</tissue>
    </source>
</reference>
<protein>
    <recommendedName>
        <fullName evidence="2">Rab-GAP TBC domain-containing protein</fullName>
    </recommendedName>
</protein>
<dbReference type="AlphaFoldDB" id="A0AAV2ZIA5"/>
<gene>
    <name evidence="3" type="ORF">GDO54_018657</name>
</gene>
<organism evidence="3 4">
    <name type="scientific">Pyxicephalus adspersus</name>
    <name type="common">African bullfrog</name>
    <dbReference type="NCBI Taxonomy" id="30357"/>
    <lineage>
        <taxon>Eukaryota</taxon>
        <taxon>Metazoa</taxon>
        <taxon>Chordata</taxon>
        <taxon>Craniata</taxon>
        <taxon>Vertebrata</taxon>
        <taxon>Euteleostomi</taxon>
        <taxon>Amphibia</taxon>
        <taxon>Batrachia</taxon>
        <taxon>Anura</taxon>
        <taxon>Neobatrachia</taxon>
        <taxon>Ranoidea</taxon>
        <taxon>Pyxicephalidae</taxon>
        <taxon>Pyxicephalinae</taxon>
        <taxon>Pyxicephalus</taxon>
    </lineage>
</organism>
<dbReference type="EMBL" id="DYDO01000882">
    <property type="protein sequence ID" value="DBA13534.1"/>
    <property type="molecule type" value="Genomic_DNA"/>
</dbReference>
<proteinExistence type="predicted"/>
<dbReference type="SUPFAM" id="SSF47923">
    <property type="entry name" value="Ypt/Rab-GAP domain of gyp1p"/>
    <property type="match status" value="2"/>
</dbReference>
<dbReference type="GO" id="GO:0005737">
    <property type="term" value="C:cytoplasm"/>
    <property type="evidence" value="ECO:0007669"/>
    <property type="project" value="UniProtKB-ARBA"/>
</dbReference>
<feature type="domain" description="Rab-GAP TBC" evidence="2">
    <location>
        <begin position="1"/>
        <end position="101"/>
    </location>
</feature>
<evidence type="ECO:0000313" key="3">
    <source>
        <dbReference type="EMBL" id="DBA13534.1"/>
    </source>
</evidence>
<name>A0AAV2ZIA5_PYXAD</name>
<evidence type="ECO:0000313" key="4">
    <source>
        <dbReference type="Proteomes" id="UP001181693"/>
    </source>
</evidence>
<dbReference type="Gene3D" id="1.10.472.80">
    <property type="entry name" value="Ypt/Rab-GAP domain of gyp1p, domain 3"/>
    <property type="match status" value="1"/>
</dbReference>
<dbReference type="PROSITE" id="PS50086">
    <property type="entry name" value="TBC_RABGAP"/>
    <property type="match status" value="1"/>
</dbReference>
<dbReference type="FunFam" id="1.10.472.80:FF:000005">
    <property type="entry name" value="TBC1 domain family member 15"/>
    <property type="match status" value="1"/>
</dbReference>
<accession>A0AAV2ZIA5</accession>
<dbReference type="GO" id="GO:0005096">
    <property type="term" value="F:GTPase activator activity"/>
    <property type="evidence" value="ECO:0007669"/>
    <property type="project" value="UniProtKB-KW"/>
</dbReference>
<evidence type="ECO:0000256" key="1">
    <source>
        <dbReference type="ARBA" id="ARBA00022468"/>
    </source>
</evidence>
<dbReference type="Gene3D" id="1.10.8.270">
    <property type="entry name" value="putative rabgap domain of human tbc1 domain family member 14 like domains"/>
    <property type="match status" value="1"/>
</dbReference>
<sequence length="165" mass="19713">MSDLLSPILYVMENEADAFWCFVSYMDQMHENFEEQMQGMKMQLVQLSTLLRLLDSGFCSYLESKDSGYLYFCFRWLLIRFKREFSFHDIHQMWEVIWTGLPCQNFHLLICCAILDSEKKFIMEHNYGFNEILKHINELSMQLEINDVLCKAEAISLQMMKCKVL</sequence>
<keyword evidence="1" id="KW-0343">GTPase activation</keyword>
<keyword evidence="4" id="KW-1185">Reference proteome</keyword>
<dbReference type="Proteomes" id="UP001181693">
    <property type="component" value="Unassembled WGS sequence"/>
</dbReference>
<comment type="caution">
    <text evidence="3">The sequence shown here is derived from an EMBL/GenBank/DDBJ whole genome shotgun (WGS) entry which is preliminary data.</text>
</comment>
<dbReference type="PANTHER" id="PTHR22957">
    <property type="entry name" value="TBC1 DOMAIN FAMILY MEMBER GTPASE-ACTIVATING PROTEIN"/>
    <property type="match status" value="1"/>
</dbReference>
<dbReference type="InterPro" id="IPR035969">
    <property type="entry name" value="Rab-GAP_TBC_sf"/>
</dbReference>
<dbReference type="PANTHER" id="PTHR22957:SF300">
    <property type="entry name" value="TBC1 DOMAIN FAMILY MEMBER 15"/>
    <property type="match status" value="1"/>
</dbReference>
<dbReference type="InterPro" id="IPR000195">
    <property type="entry name" value="Rab-GAP-TBC_dom"/>
</dbReference>
<evidence type="ECO:0000259" key="2">
    <source>
        <dbReference type="PROSITE" id="PS50086"/>
    </source>
</evidence>
<dbReference type="Pfam" id="PF00566">
    <property type="entry name" value="RabGAP-TBC"/>
    <property type="match status" value="1"/>
</dbReference>